<gene>
    <name evidence="3" type="ORF">EI983_14090</name>
</gene>
<feature type="compositionally biased region" description="Basic and acidic residues" evidence="2">
    <location>
        <begin position="26"/>
        <end position="55"/>
    </location>
</feature>
<feature type="coiled-coil region" evidence="1">
    <location>
        <begin position="153"/>
        <end position="184"/>
    </location>
</feature>
<dbReference type="RefSeq" id="WP_157708011.1">
    <property type="nucleotide sequence ID" value="NZ_CP034348.1"/>
</dbReference>
<reference evidence="4" key="1">
    <citation type="submission" date="2018-12" db="EMBL/GenBank/DDBJ databases">
        <title>Complete genome sequence of Roseovarius sp. MME-070.</title>
        <authorList>
            <person name="Nam Y.-D."/>
            <person name="Kang J."/>
            <person name="Chung W.-H."/>
            <person name="Park Y.S."/>
        </authorList>
    </citation>
    <scope>NUCLEOTIDE SEQUENCE [LARGE SCALE GENOMIC DNA]</scope>
    <source>
        <strain evidence="4">MME-070</strain>
    </source>
</reference>
<proteinExistence type="predicted"/>
<dbReference type="KEGG" id="rom:EI983_14090"/>
<sequence length="717" mass="77779">MARKPKPSATKTTRQPARRGKTAKPTKAEAEAAADKAHAAARAEDLRPFPEKDVQDAAAAKLADDLAAMETAEADNASADPKVTRSTGRKRSSSARSKTEATKNPAGESGTSNPGGGGSATNASDTPTSTDGPNDPGHPQNSEGDPKMPKLIFSDARAAQNTAEEALANAKRELERRKEKATITPGENHQLKMLETILETNPPGYALEDLYLTLRQELASYVDDPNMPVLDQGQFGGEANHIGQISKAELRIAMAWGMLHRDGIGAPRLLDHMKYDPRETKFHVGNVSKRFNDELAAAVASFNTNLGLYRAVLDAMAFDGDINGTGQLRAADWVSVTETLIKKGLNADSPGLPTQIRAAINDRLAPSNEKVTSTQQIILPDLEKETAQEVQRVNLEAAQAIYFAAMMDEARLFDSVDKLAELFQIGALPLEKGPAGEYLYHYIRQTPDRISPYERRNTYARVFGAATGDPNGMGGTMFRNFDELWMRFVSSVSDWYRKNQVENLFATQGNFVPSQEQVRKTGLDLAANLSLYCYGGTWFVASELQKNISEYINLLSSPEIRALYGAARDMWQVIDQISVLEFGQPVNTIRARTKANAGAAIIGWLEKHAAALSDPGSLLINPAEVSNPRKSQTHDAINDPSDYDLVTACEQWLAIEGVGSDIVEINAAASPSAITSTAPVRVPPAAQEILGAFGFEHQGNGHDHNGRRPNGDGRMMN</sequence>
<dbReference type="Proteomes" id="UP000428330">
    <property type="component" value="Chromosome"/>
</dbReference>
<evidence type="ECO:0000256" key="1">
    <source>
        <dbReference type="SAM" id="Coils"/>
    </source>
</evidence>
<dbReference type="OrthoDB" id="8572091at2"/>
<organism evidence="3 4">
    <name type="scientific">Roseovarius faecimaris</name>
    <dbReference type="NCBI Taxonomy" id="2494550"/>
    <lineage>
        <taxon>Bacteria</taxon>
        <taxon>Pseudomonadati</taxon>
        <taxon>Pseudomonadota</taxon>
        <taxon>Alphaproteobacteria</taxon>
        <taxon>Rhodobacterales</taxon>
        <taxon>Roseobacteraceae</taxon>
        <taxon>Roseovarius</taxon>
    </lineage>
</organism>
<feature type="region of interest" description="Disordered" evidence="2">
    <location>
        <begin position="1"/>
        <end position="149"/>
    </location>
</feature>
<feature type="compositionally biased region" description="Low complexity" evidence="2">
    <location>
        <begin position="56"/>
        <end position="68"/>
    </location>
</feature>
<evidence type="ECO:0000313" key="3">
    <source>
        <dbReference type="EMBL" id="QGX99329.1"/>
    </source>
</evidence>
<protein>
    <submittedName>
        <fullName evidence="3">Uncharacterized protein</fullName>
    </submittedName>
</protein>
<name>A0A6I6IQG7_9RHOB</name>
<dbReference type="EMBL" id="CP034348">
    <property type="protein sequence ID" value="QGX99329.1"/>
    <property type="molecule type" value="Genomic_DNA"/>
</dbReference>
<evidence type="ECO:0000256" key="2">
    <source>
        <dbReference type="SAM" id="MobiDB-lite"/>
    </source>
</evidence>
<keyword evidence="4" id="KW-1185">Reference proteome</keyword>
<feature type="region of interest" description="Disordered" evidence="2">
    <location>
        <begin position="695"/>
        <end position="717"/>
    </location>
</feature>
<evidence type="ECO:0000313" key="4">
    <source>
        <dbReference type="Proteomes" id="UP000428330"/>
    </source>
</evidence>
<feature type="compositionally biased region" description="Basic and acidic residues" evidence="2">
    <location>
        <begin position="699"/>
        <end position="711"/>
    </location>
</feature>
<keyword evidence="1" id="KW-0175">Coiled coil</keyword>
<accession>A0A6I6IQG7</accession>
<dbReference type="AlphaFoldDB" id="A0A6I6IQG7"/>